<accession>A0A1Z5TQ48</accession>
<dbReference type="VEuPathDB" id="FungiDB:BTJ68_02037"/>
<evidence type="ECO:0000313" key="1">
    <source>
        <dbReference type="EMBL" id="OTA38135.1"/>
    </source>
</evidence>
<dbReference type="Gene3D" id="3.80.10.10">
    <property type="entry name" value="Ribonuclease Inhibitor"/>
    <property type="match status" value="1"/>
</dbReference>
<dbReference type="InParanoid" id="A0A1Z5TQ48"/>
<reference evidence="1 2" key="1">
    <citation type="submission" date="2017-01" db="EMBL/GenBank/DDBJ databases">
        <title>The recent genome duplication of the halophilic yeast Hortaea werneckii: insights from long-read sequencing.</title>
        <authorList>
            <person name="Sinha S."/>
            <person name="Flibotte S."/>
            <person name="Neira M."/>
            <person name="Lenassi M."/>
            <person name="Gostincar C."/>
            <person name="Stajich J.E."/>
            <person name="Nislow C.E."/>
        </authorList>
    </citation>
    <scope>NUCLEOTIDE SEQUENCE [LARGE SCALE GENOMIC DNA]</scope>
    <source>
        <strain evidence="1 2">EXF-2000</strain>
    </source>
</reference>
<dbReference type="SUPFAM" id="SSF52047">
    <property type="entry name" value="RNI-like"/>
    <property type="match status" value="1"/>
</dbReference>
<proteinExistence type="predicted"/>
<comment type="caution">
    <text evidence="1">The sequence shown here is derived from an EMBL/GenBank/DDBJ whole genome shotgun (WGS) entry which is preliminary data.</text>
</comment>
<dbReference type="EMBL" id="MUNK01000013">
    <property type="protein sequence ID" value="OTA38135.1"/>
    <property type="molecule type" value="Genomic_DNA"/>
</dbReference>
<sequence length="241" mass="26613">MPYHAILDQLGSLYFHGNSFDVVGRQTDLKVLSLLDRRWTVSPESTCIAKFGFSVTTMYGGDILRYPAEGQGLICLGARRLHITTDLAIDLKTETGQVARRRAAYVTLASVVELCPNLEQLDGYDWLDQGASSAGLLEALARCSGLKQHIWVCRNEHVPNPRLGVMLDCHSGWAQLETLVLCSNGEFRLGTGSVSALVQRLPRLLHLMLSGPDRHDFHNGTLFCLPPVKSLRLENLEGVSN</sequence>
<dbReference type="OrthoDB" id="3210378at2759"/>
<evidence type="ECO:0000313" key="2">
    <source>
        <dbReference type="Proteomes" id="UP000194280"/>
    </source>
</evidence>
<name>A0A1Z5TQ48_HORWE</name>
<gene>
    <name evidence="1" type="ORF">BTJ68_02037</name>
</gene>
<organism evidence="1 2">
    <name type="scientific">Hortaea werneckii EXF-2000</name>
    <dbReference type="NCBI Taxonomy" id="1157616"/>
    <lineage>
        <taxon>Eukaryota</taxon>
        <taxon>Fungi</taxon>
        <taxon>Dikarya</taxon>
        <taxon>Ascomycota</taxon>
        <taxon>Pezizomycotina</taxon>
        <taxon>Dothideomycetes</taxon>
        <taxon>Dothideomycetidae</taxon>
        <taxon>Mycosphaerellales</taxon>
        <taxon>Teratosphaeriaceae</taxon>
        <taxon>Hortaea</taxon>
    </lineage>
</organism>
<dbReference type="AlphaFoldDB" id="A0A1Z5TQ48"/>
<dbReference type="Proteomes" id="UP000194280">
    <property type="component" value="Unassembled WGS sequence"/>
</dbReference>
<dbReference type="STRING" id="1157616.A0A1Z5TQ48"/>
<keyword evidence="2" id="KW-1185">Reference proteome</keyword>
<dbReference type="InterPro" id="IPR032675">
    <property type="entry name" value="LRR_dom_sf"/>
</dbReference>
<protein>
    <submittedName>
        <fullName evidence="1">Uncharacterized protein</fullName>
    </submittedName>
</protein>